<dbReference type="AlphaFoldDB" id="A0A1D9PDR7"/>
<evidence type="ECO:0000313" key="1">
    <source>
        <dbReference type="EMBL" id="APA00730.1"/>
    </source>
</evidence>
<evidence type="ECO:0000313" key="2">
    <source>
        <dbReference type="Proteomes" id="UP000178198"/>
    </source>
</evidence>
<dbReference type="STRING" id="1306519.BIW12_15555"/>
<keyword evidence="2" id="KW-1185">Reference proteome</keyword>
<dbReference type="InterPro" id="IPR046144">
    <property type="entry name" value="DUF6146"/>
</dbReference>
<reference evidence="1 2" key="1">
    <citation type="submission" date="2016-10" db="EMBL/GenBank/DDBJ databases">
        <title>Complete Genome Sequence of Flavobacterium sp. PK15.</title>
        <authorList>
            <person name="Ekwe A."/>
            <person name="Kim S.B."/>
        </authorList>
    </citation>
    <scope>NUCLEOTIDE SEQUENCE [LARGE SCALE GENOMIC DNA]</scope>
    <source>
        <strain evidence="1 2">PK15</strain>
    </source>
</reference>
<dbReference type="EMBL" id="CP017774">
    <property type="protein sequence ID" value="APA00730.1"/>
    <property type="molecule type" value="Genomic_DNA"/>
</dbReference>
<dbReference type="PROSITE" id="PS51257">
    <property type="entry name" value="PROKAR_LIPOPROTEIN"/>
    <property type="match status" value="1"/>
</dbReference>
<proteinExistence type="predicted"/>
<dbReference type="RefSeq" id="WP_071185961.1">
    <property type="nucleotide sequence ID" value="NZ_CP017774.1"/>
</dbReference>
<gene>
    <name evidence="1" type="ORF">BIW12_15555</name>
</gene>
<dbReference type="Proteomes" id="UP000178198">
    <property type="component" value="Chromosome"/>
</dbReference>
<sequence length="145" mass="17534">MKNIFHILVTLLAIITISCNTNKTSIIKQKNEIASTNDTIKIANKDLEYEVIIIDPGFTTWLNSMAYPRGFYTQSYLENKNRLYINEWNNRFLQPQRYSRNLYEMNIDYDPNIDYGYEVNYLIYNYMIYFQNNYRQKLWGHVPLR</sequence>
<dbReference type="Pfam" id="PF19643">
    <property type="entry name" value="DUF6146"/>
    <property type="match status" value="1"/>
</dbReference>
<organism evidence="1 2">
    <name type="scientific">Flavobacterium commune</name>
    <dbReference type="NCBI Taxonomy" id="1306519"/>
    <lineage>
        <taxon>Bacteria</taxon>
        <taxon>Pseudomonadati</taxon>
        <taxon>Bacteroidota</taxon>
        <taxon>Flavobacteriia</taxon>
        <taxon>Flavobacteriales</taxon>
        <taxon>Flavobacteriaceae</taxon>
        <taxon>Flavobacterium</taxon>
    </lineage>
</organism>
<protein>
    <recommendedName>
        <fullName evidence="3">Lipoprotein</fullName>
    </recommendedName>
</protein>
<evidence type="ECO:0008006" key="3">
    <source>
        <dbReference type="Google" id="ProtNLM"/>
    </source>
</evidence>
<dbReference type="KEGG" id="fcm:BIW12_15555"/>
<accession>A0A1D9PDR7</accession>
<name>A0A1D9PDR7_9FLAO</name>
<dbReference type="OrthoDB" id="1119488at2"/>